<dbReference type="EMBL" id="CAJNOL010000270">
    <property type="protein sequence ID" value="CAF0975727.1"/>
    <property type="molecule type" value="Genomic_DNA"/>
</dbReference>
<feature type="region of interest" description="Disordered" evidence="1">
    <location>
        <begin position="115"/>
        <end position="203"/>
    </location>
</feature>
<dbReference type="Proteomes" id="UP000663870">
    <property type="component" value="Unassembled WGS sequence"/>
</dbReference>
<gene>
    <name evidence="2" type="ORF">JXQ802_LOCUS12910</name>
</gene>
<feature type="compositionally biased region" description="Low complexity" evidence="1">
    <location>
        <begin position="186"/>
        <end position="203"/>
    </location>
</feature>
<sequence>MKVTPIDRKAIRDDHHRILLTSLTDVHNISYPPLSSAPRVNKVPRQVRHSSLRIQSHFNQRTNDDLEKKSLQQDSFLIRTDEKPSGIRENNQQRLSIVIKDSLGITNETNRQAFGSWSNQWQQQHPQQLQQQLPPQQQQRLPHQQHPQQLQRQLPHQQHPQQLQQQLPRQLQRQLPPHQRQKLPPHQRQQLPHQQPRPLLHHQQQQHLFINEIWKQMETSGSKCTKLLEGYR</sequence>
<dbReference type="AlphaFoldDB" id="A0A814F6I8"/>
<proteinExistence type="predicted"/>
<evidence type="ECO:0000313" key="3">
    <source>
        <dbReference type="Proteomes" id="UP000663870"/>
    </source>
</evidence>
<feature type="compositionally biased region" description="Low complexity" evidence="1">
    <location>
        <begin position="122"/>
        <end position="178"/>
    </location>
</feature>
<evidence type="ECO:0000256" key="1">
    <source>
        <dbReference type="SAM" id="MobiDB-lite"/>
    </source>
</evidence>
<organism evidence="2 3">
    <name type="scientific">Rotaria sordida</name>
    <dbReference type="NCBI Taxonomy" id="392033"/>
    <lineage>
        <taxon>Eukaryota</taxon>
        <taxon>Metazoa</taxon>
        <taxon>Spiralia</taxon>
        <taxon>Gnathifera</taxon>
        <taxon>Rotifera</taxon>
        <taxon>Eurotatoria</taxon>
        <taxon>Bdelloidea</taxon>
        <taxon>Philodinida</taxon>
        <taxon>Philodinidae</taxon>
        <taxon>Rotaria</taxon>
    </lineage>
</organism>
<accession>A0A814F6I8</accession>
<protein>
    <submittedName>
        <fullName evidence="2">Uncharacterized protein</fullName>
    </submittedName>
</protein>
<evidence type="ECO:0000313" key="2">
    <source>
        <dbReference type="EMBL" id="CAF0975727.1"/>
    </source>
</evidence>
<keyword evidence="3" id="KW-1185">Reference proteome</keyword>
<comment type="caution">
    <text evidence="2">The sequence shown here is derived from an EMBL/GenBank/DDBJ whole genome shotgun (WGS) entry which is preliminary data.</text>
</comment>
<name>A0A814F6I8_9BILA</name>
<reference evidence="2" key="1">
    <citation type="submission" date="2021-02" db="EMBL/GenBank/DDBJ databases">
        <authorList>
            <person name="Nowell W R."/>
        </authorList>
    </citation>
    <scope>NUCLEOTIDE SEQUENCE</scope>
</reference>